<organism evidence="5 6">
    <name type="scientific">Sinanodonta woodiana</name>
    <name type="common">Chinese pond mussel</name>
    <name type="synonym">Anodonta woodiana</name>
    <dbReference type="NCBI Taxonomy" id="1069815"/>
    <lineage>
        <taxon>Eukaryota</taxon>
        <taxon>Metazoa</taxon>
        <taxon>Spiralia</taxon>
        <taxon>Lophotrochozoa</taxon>
        <taxon>Mollusca</taxon>
        <taxon>Bivalvia</taxon>
        <taxon>Autobranchia</taxon>
        <taxon>Heteroconchia</taxon>
        <taxon>Palaeoheterodonta</taxon>
        <taxon>Unionida</taxon>
        <taxon>Unionoidea</taxon>
        <taxon>Unionidae</taxon>
        <taxon>Unioninae</taxon>
        <taxon>Sinanodonta</taxon>
    </lineage>
</organism>
<keyword evidence="1 2" id="KW-0833">Ubl conjugation pathway</keyword>
<proteinExistence type="predicted"/>
<dbReference type="AlphaFoldDB" id="A0ABD3WEG3"/>
<dbReference type="CDD" id="cd09487">
    <property type="entry name" value="SAM_superfamily"/>
    <property type="match status" value="1"/>
</dbReference>
<feature type="domain" description="HECT" evidence="4">
    <location>
        <begin position="526"/>
        <end position="586"/>
    </location>
</feature>
<evidence type="ECO:0000313" key="5">
    <source>
        <dbReference type="EMBL" id="KAL3871117.1"/>
    </source>
</evidence>
<dbReference type="SUPFAM" id="SSF56204">
    <property type="entry name" value="Hect, E3 ligase catalytic domain"/>
    <property type="match status" value="1"/>
</dbReference>
<keyword evidence="6" id="KW-1185">Reference proteome</keyword>
<dbReference type="PROSITE" id="PS50237">
    <property type="entry name" value="HECT"/>
    <property type="match status" value="1"/>
</dbReference>
<sequence>MDILQRTLEELGLSALFERFQSERIDAPMIMSLSDSELIRLGVDTIGDRHRLRETINQKLKNTVNEHNETGTNNNITNSRGRTAQEIAHEREGSRSMPTATEKEILHKAGLGVKKIRLDADDEEDGVIKKLMSAELSCMPLNNCGGIELLRTSHNCRTLKLIDCCWSVREHKAAVGPQANIYIRPIQKNLSTKPLQTDSTREMLVKASCHGCSKEFALRELRDHVQFCPGALVLQDLESDDDFVYDVPVRNSETSASVSLIDELIIADQSDVEATNAETVIYVINSSTGTSNYVNVDAVLNENNSSTATPLNDADSPVSLIVTKAIEYCRTGSISDPVEILKKLLDVIVTGRPLEVEDLTVCAEGDTNVILVDRVNVLSTGMDEIKRNSSNLFLEKLRIFFNNGLRELLASDYETIGRVFALSVLQNGKIPTFMSPTIPEDLFNSAETSPCIVKLWNGLETLGLYQVGGQLPTFQYLFCLTLIPLTYKNEEGTNNNQSEKTVYAAFLRFLREVASGRREAVCLESVLQFINGTDEEPVLGFKIPASIRFTSSESFSPTANTCINCLTLPRPSQTVKLPDDTTFSFV</sequence>
<feature type="active site" description="Glycyl thioester intermediate" evidence="2">
    <location>
        <position position="562"/>
    </location>
</feature>
<evidence type="ECO:0000313" key="6">
    <source>
        <dbReference type="Proteomes" id="UP001634394"/>
    </source>
</evidence>
<evidence type="ECO:0008006" key="7">
    <source>
        <dbReference type="Google" id="ProtNLM"/>
    </source>
</evidence>
<reference evidence="5 6" key="1">
    <citation type="submission" date="2024-11" db="EMBL/GenBank/DDBJ databases">
        <title>Chromosome-level genome assembly of the freshwater bivalve Anodonta woodiana.</title>
        <authorList>
            <person name="Chen X."/>
        </authorList>
    </citation>
    <scope>NUCLEOTIDE SEQUENCE [LARGE SCALE GENOMIC DNA]</scope>
    <source>
        <strain evidence="5">MN2024</strain>
        <tissue evidence="5">Gills</tissue>
    </source>
</reference>
<dbReference type="Proteomes" id="UP001634394">
    <property type="component" value="Unassembled WGS sequence"/>
</dbReference>
<protein>
    <recommendedName>
        <fullName evidence="7">SAM domain-containing protein</fullName>
    </recommendedName>
</protein>
<evidence type="ECO:0000256" key="2">
    <source>
        <dbReference type="PROSITE-ProRule" id="PRU00104"/>
    </source>
</evidence>
<dbReference type="Pfam" id="PF00632">
    <property type="entry name" value="HECT"/>
    <property type="match status" value="1"/>
</dbReference>
<dbReference type="Pfam" id="PF00536">
    <property type="entry name" value="SAM_1"/>
    <property type="match status" value="1"/>
</dbReference>
<comment type="caution">
    <text evidence="5">The sequence shown here is derived from an EMBL/GenBank/DDBJ whole genome shotgun (WGS) entry which is preliminary data.</text>
</comment>
<dbReference type="InterPro" id="IPR001660">
    <property type="entry name" value="SAM"/>
</dbReference>
<name>A0ABD3WEG3_SINWO</name>
<evidence type="ECO:0000259" key="3">
    <source>
        <dbReference type="PROSITE" id="PS50105"/>
    </source>
</evidence>
<dbReference type="InterPro" id="IPR000569">
    <property type="entry name" value="HECT_dom"/>
</dbReference>
<dbReference type="InterPro" id="IPR013761">
    <property type="entry name" value="SAM/pointed_sf"/>
</dbReference>
<dbReference type="PROSITE" id="PS50105">
    <property type="entry name" value="SAM_DOMAIN"/>
    <property type="match status" value="1"/>
</dbReference>
<dbReference type="Gene3D" id="3.30.2410.10">
    <property type="entry name" value="Hect, E3 ligase catalytic domain"/>
    <property type="match status" value="1"/>
</dbReference>
<dbReference type="SUPFAM" id="SSF47769">
    <property type="entry name" value="SAM/Pointed domain"/>
    <property type="match status" value="1"/>
</dbReference>
<feature type="domain" description="SAM" evidence="3">
    <location>
        <begin position="1"/>
        <end position="62"/>
    </location>
</feature>
<dbReference type="EMBL" id="JBJQND010000007">
    <property type="protein sequence ID" value="KAL3871117.1"/>
    <property type="molecule type" value="Genomic_DNA"/>
</dbReference>
<evidence type="ECO:0000256" key="1">
    <source>
        <dbReference type="ARBA" id="ARBA00022786"/>
    </source>
</evidence>
<gene>
    <name evidence="5" type="ORF">ACJMK2_039136</name>
</gene>
<accession>A0ABD3WEG3</accession>
<dbReference type="Gene3D" id="1.10.150.50">
    <property type="entry name" value="Transcription Factor, Ets-1"/>
    <property type="match status" value="1"/>
</dbReference>
<dbReference type="InterPro" id="IPR035983">
    <property type="entry name" value="Hect_E3_ubiquitin_ligase"/>
</dbReference>
<evidence type="ECO:0000259" key="4">
    <source>
        <dbReference type="PROSITE" id="PS50237"/>
    </source>
</evidence>